<dbReference type="SUPFAM" id="SSF47986">
    <property type="entry name" value="DEATH domain"/>
    <property type="match status" value="1"/>
</dbReference>
<dbReference type="PROSITE" id="PS50209">
    <property type="entry name" value="CARD"/>
    <property type="match status" value="1"/>
</dbReference>
<protein>
    <submittedName>
        <fullName evidence="2">Uncharacterized protein ORF 390R</fullName>
    </submittedName>
</protein>
<dbReference type="InterPro" id="IPR011029">
    <property type="entry name" value="DEATH-like_dom_sf"/>
</dbReference>
<organism evidence="2 3">
    <name type="scientific">Red sea bream iridovirus</name>
    <name type="common">RSIV</name>
    <dbReference type="NCBI Taxonomy" id="65424"/>
    <lineage>
        <taxon>Viruses</taxon>
        <taxon>Varidnaviria</taxon>
        <taxon>Bamfordvirae</taxon>
        <taxon>Nucleocytoviricota</taxon>
        <taxon>Megaviricetes</taxon>
        <taxon>Pimascovirales</taxon>
        <taxon>Pimascovirales incertae sedis</taxon>
        <taxon>Iridoviridae</taxon>
        <taxon>Alphairidovirinae</taxon>
        <taxon>Megalocytivirus</taxon>
        <taxon>Megalocytivirus pagrus1</taxon>
        <taxon>Infectious spleen and kidney necrosis virus</taxon>
    </lineage>
</organism>
<organismHost>
    <name type="scientific">Thunnus thynnus</name>
    <name type="common">Atlantic bluefin tuna</name>
    <name type="synonym">Scomber thynnus</name>
    <dbReference type="NCBI Taxonomy" id="8237"/>
</organismHost>
<reference evidence="3" key="2">
    <citation type="journal article" date="2005" name="Uirusu">
        <title>Red sea bream iridoviral disease.</title>
        <authorList>
            <person name="Nakajima K."/>
            <person name="Kurita J."/>
        </authorList>
    </citation>
    <scope>NUCLEOTIDE SEQUENCE [LARGE SCALE GENOMIC DNA]</scope>
</reference>
<proteinExistence type="predicted"/>
<reference evidence="2 3" key="1">
    <citation type="journal article" date="2002" name="Fish. Sci.">
        <title>Complete genome sequencing of Red Sea Bream Iridovirus (RSIV).</title>
        <authorList>
            <person name="Kurita J."/>
            <person name="Nakajima K."/>
            <person name="Hirono I."/>
            <person name="Aoki T."/>
        </authorList>
    </citation>
    <scope>NUCLEOTIDE SEQUENCE [LARGE SCALE GENOMIC DNA]</scope>
    <source>
        <strain evidence="2">Ehime-1</strain>
    </source>
</reference>
<organismHost>
    <name type="scientific">Epinephelus</name>
    <dbReference type="NCBI Taxonomy" id="94231"/>
</organismHost>
<gene>
    <name evidence="2" type="primary">ORF 390R</name>
</gene>
<evidence type="ECO:0000313" key="2">
    <source>
        <dbReference type="EMBL" id="BAK14280.1"/>
    </source>
</evidence>
<feature type="domain" description="CARD" evidence="1">
    <location>
        <begin position="169"/>
        <end position="238"/>
    </location>
</feature>
<dbReference type="Pfam" id="PF00619">
    <property type="entry name" value="CARD"/>
    <property type="match status" value="1"/>
</dbReference>
<evidence type="ECO:0000313" key="3">
    <source>
        <dbReference type="Proteomes" id="UP000114760"/>
    </source>
</evidence>
<dbReference type="Gene3D" id="1.10.533.10">
    <property type="entry name" value="Death Domain, Fas"/>
    <property type="match status" value="1"/>
</dbReference>
<evidence type="ECO:0000259" key="1">
    <source>
        <dbReference type="PROSITE" id="PS50209"/>
    </source>
</evidence>
<name>F1SVV0_RSIV</name>
<dbReference type="EMBL" id="AB104413">
    <property type="protein sequence ID" value="BAK14280.1"/>
    <property type="molecule type" value="Genomic_DNA"/>
</dbReference>
<organismHost>
    <name type="scientific">Lateolabrax</name>
    <dbReference type="NCBI Taxonomy" id="8163"/>
</organismHost>
<sequence length="260" mass="28877">MTSVGHHNGVVTRVYTPETQHKGYVTVTPSEANSLNGLVWVCKTCAPVVAPAMRLIITHESLVVMARIVACDMPVPNGTIHCGTPFSCNPEDTLSLHVDNVVYSVPGVECDIRLDNKVVLATTVVVRTKNHILNRENLFPTEVCTITLVISSNNNGLYNMCFCLSDYESALRTLRMSFLTEFADRHTLMLLMDGLVDVRTLMPDMMAAIKCDTNIRDWARKLIDNACRQGNKVSKVFMIFCRSLQPSCTISVKYASMITL</sequence>
<dbReference type="InterPro" id="IPR001315">
    <property type="entry name" value="CARD"/>
</dbReference>
<organismHost>
    <name type="scientific">Seriola</name>
    <dbReference type="NCBI Taxonomy" id="8160"/>
</organismHost>
<accession>F1SVV0</accession>
<dbReference type="Proteomes" id="UP000114760">
    <property type="component" value="Segment"/>
</dbReference>